<evidence type="ECO:0000256" key="13">
    <source>
        <dbReference type="ARBA" id="ARBA00023136"/>
    </source>
</evidence>
<dbReference type="InParanoid" id="A2DY32"/>
<keyword evidence="5" id="KW-0479">Metal-binding</keyword>
<name>A2DY32_TRIV3</name>
<dbReference type="InterPro" id="IPR006408">
    <property type="entry name" value="P-type_ATPase_IIB"/>
</dbReference>
<evidence type="ECO:0000259" key="17">
    <source>
        <dbReference type="SMART" id="SM00831"/>
    </source>
</evidence>
<reference evidence="18" key="2">
    <citation type="journal article" date="2007" name="Science">
        <title>Draft genome sequence of the sexually transmitted pathogen Trichomonas vaginalis.</title>
        <authorList>
            <person name="Carlton J.M."/>
            <person name="Hirt R.P."/>
            <person name="Silva J.C."/>
            <person name="Delcher A.L."/>
            <person name="Schatz M."/>
            <person name="Zhao Q."/>
            <person name="Wortman J.R."/>
            <person name="Bidwell S.L."/>
            <person name="Alsmark U.C.M."/>
            <person name="Besteiro S."/>
            <person name="Sicheritz-Ponten T."/>
            <person name="Noel C.J."/>
            <person name="Dacks J.B."/>
            <person name="Foster P.G."/>
            <person name="Simillion C."/>
            <person name="Van de Peer Y."/>
            <person name="Miranda-Saavedra D."/>
            <person name="Barton G.J."/>
            <person name="Westrop G.D."/>
            <person name="Mueller S."/>
            <person name="Dessi D."/>
            <person name="Fiori P.L."/>
            <person name="Ren Q."/>
            <person name="Paulsen I."/>
            <person name="Zhang H."/>
            <person name="Bastida-Corcuera F.D."/>
            <person name="Simoes-Barbosa A."/>
            <person name="Brown M.T."/>
            <person name="Hayes R.D."/>
            <person name="Mukherjee M."/>
            <person name="Okumura C.Y."/>
            <person name="Schneider R."/>
            <person name="Smith A.J."/>
            <person name="Vanacova S."/>
            <person name="Villalvazo M."/>
            <person name="Haas B.J."/>
            <person name="Pertea M."/>
            <person name="Feldblyum T.V."/>
            <person name="Utterback T.R."/>
            <person name="Shu C.L."/>
            <person name="Osoegawa K."/>
            <person name="de Jong P.J."/>
            <person name="Hrdy I."/>
            <person name="Horvathova L."/>
            <person name="Zubacova Z."/>
            <person name="Dolezal P."/>
            <person name="Malik S.B."/>
            <person name="Logsdon J.M. Jr."/>
            <person name="Henze K."/>
            <person name="Gupta A."/>
            <person name="Wang C.C."/>
            <person name="Dunne R.L."/>
            <person name="Upcroft J.A."/>
            <person name="Upcroft P."/>
            <person name="White O."/>
            <person name="Salzberg S.L."/>
            <person name="Tang P."/>
            <person name="Chiu C.-H."/>
            <person name="Lee Y.-S."/>
            <person name="Embley T.M."/>
            <person name="Coombs G.H."/>
            <person name="Mottram J.C."/>
            <person name="Tachezy J."/>
            <person name="Fraser-Liggett C.M."/>
            <person name="Johnson P.J."/>
        </authorList>
    </citation>
    <scope>NUCLEOTIDE SEQUENCE [LARGE SCALE GENOMIC DNA]</scope>
    <source>
        <strain evidence="18">G3</strain>
    </source>
</reference>
<comment type="subcellular location">
    <subcellularLocation>
        <location evidence="1">Endomembrane system</location>
        <topology evidence="1">Multi-pass membrane protein</topology>
    </subcellularLocation>
    <subcellularLocation>
        <location evidence="15">Membrane</location>
        <topology evidence="15">Multi-pass membrane protein</topology>
    </subcellularLocation>
</comment>
<keyword evidence="7 15" id="KW-0106">Calcium</keyword>
<comment type="caution">
    <text evidence="15">Lacks conserved residue(s) required for the propagation of feature annotation.</text>
</comment>
<feature type="transmembrane region" description="Helical" evidence="15">
    <location>
        <begin position="106"/>
        <end position="125"/>
    </location>
</feature>
<keyword evidence="6 15" id="KW-0547">Nucleotide-binding</keyword>
<protein>
    <recommendedName>
        <fullName evidence="15">Calcium-transporting ATPase</fullName>
        <ecNumber evidence="15">7.2.2.10</ecNumber>
    </recommendedName>
</protein>
<gene>
    <name evidence="18" type="ORF">TVAG_460580</name>
</gene>
<dbReference type="InterPro" id="IPR023298">
    <property type="entry name" value="ATPase_P-typ_TM_dom_sf"/>
</dbReference>
<dbReference type="SUPFAM" id="SSF81665">
    <property type="entry name" value="Calcium ATPase, transmembrane domain M"/>
    <property type="match status" value="1"/>
</dbReference>
<dbReference type="PRINTS" id="PR00120">
    <property type="entry name" value="HATPASE"/>
</dbReference>
<dbReference type="InterPro" id="IPR059000">
    <property type="entry name" value="ATPase_P-type_domA"/>
</dbReference>
<dbReference type="SMART" id="SM00831">
    <property type="entry name" value="Cation_ATPase_N"/>
    <property type="match status" value="1"/>
</dbReference>
<feature type="region of interest" description="Disordered" evidence="16">
    <location>
        <begin position="987"/>
        <end position="1029"/>
    </location>
</feature>
<evidence type="ECO:0000256" key="4">
    <source>
        <dbReference type="ARBA" id="ARBA00022692"/>
    </source>
</evidence>
<evidence type="ECO:0000256" key="6">
    <source>
        <dbReference type="ARBA" id="ARBA00022741"/>
    </source>
</evidence>
<feature type="transmembrane region" description="Helical" evidence="15">
    <location>
        <begin position="309"/>
        <end position="338"/>
    </location>
</feature>
<dbReference type="Proteomes" id="UP000001542">
    <property type="component" value="Unassembled WGS sequence"/>
</dbReference>
<dbReference type="Pfam" id="PF13246">
    <property type="entry name" value="Cation_ATPase"/>
    <property type="match status" value="1"/>
</dbReference>
<keyword evidence="10" id="KW-1278">Translocase</keyword>
<evidence type="ECO:0000256" key="2">
    <source>
        <dbReference type="ARBA" id="ARBA00022448"/>
    </source>
</evidence>
<evidence type="ECO:0000256" key="3">
    <source>
        <dbReference type="ARBA" id="ARBA00022568"/>
    </source>
</evidence>
<dbReference type="InterPro" id="IPR023299">
    <property type="entry name" value="ATPase_P-typ_cyto_dom_N"/>
</dbReference>
<accession>A2DY32</accession>
<keyword evidence="13 15" id="KW-0472">Membrane</keyword>
<dbReference type="InterPro" id="IPR018303">
    <property type="entry name" value="ATPase_P-typ_P_site"/>
</dbReference>
<dbReference type="InterPro" id="IPR036412">
    <property type="entry name" value="HAD-like_sf"/>
</dbReference>
<dbReference type="InterPro" id="IPR004014">
    <property type="entry name" value="ATPase_P-typ_cation-transptr_N"/>
</dbReference>
<dbReference type="EMBL" id="DS113267">
    <property type="protein sequence ID" value="EAY14641.1"/>
    <property type="molecule type" value="Genomic_DNA"/>
</dbReference>
<dbReference type="STRING" id="5722.A2DY32"/>
<dbReference type="Pfam" id="PF00690">
    <property type="entry name" value="Cation_ATPase_N"/>
    <property type="match status" value="1"/>
</dbReference>
<dbReference type="GO" id="GO:0005886">
    <property type="term" value="C:plasma membrane"/>
    <property type="evidence" value="ECO:0000318"/>
    <property type="project" value="GO_Central"/>
</dbReference>
<feature type="transmembrane region" description="Helical" evidence="15">
    <location>
        <begin position="736"/>
        <end position="757"/>
    </location>
</feature>
<dbReference type="InterPro" id="IPR023214">
    <property type="entry name" value="HAD_sf"/>
</dbReference>
<dbReference type="eggNOG" id="KOG0204">
    <property type="taxonomic scope" value="Eukaryota"/>
</dbReference>
<dbReference type="OMA" id="MWIAFND"/>
<dbReference type="GO" id="GO:0012505">
    <property type="term" value="C:endomembrane system"/>
    <property type="evidence" value="ECO:0007669"/>
    <property type="project" value="UniProtKB-SubCell"/>
</dbReference>
<dbReference type="InterPro" id="IPR008250">
    <property type="entry name" value="ATPase_P-typ_transduc_dom_A_sf"/>
</dbReference>
<feature type="transmembrane region" description="Helical" evidence="15">
    <location>
        <begin position="808"/>
        <end position="831"/>
    </location>
</feature>
<keyword evidence="11 15" id="KW-1133">Transmembrane helix</keyword>
<dbReference type="InterPro" id="IPR044492">
    <property type="entry name" value="P_typ_ATPase_HD_dom"/>
</dbReference>
<dbReference type="AlphaFoldDB" id="A2DY32"/>
<dbReference type="InterPro" id="IPR001757">
    <property type="entry name" value="P_typ_ATPase"/>
</dbReference>
<comment type="function">
    <text evidence="15">Catalyzes the hydrolysis of ATP coupled with the transport of calcium.</text>
</comment>
<dbReference type="PANTHER" id="PTHR24093">
    <property type="entry name" value="CATION TRANSPORTING ATPASE"/>
    <property type="match status" value="1"/>
</dbReference>
<dbReference type="GO" id="GO:0005388">
    <property type="term" value="F:P-type calcium transporter activity"/>
    <property type="evidence" value="ECO:0000318"/>
    <property type="project" value="GO_Central"/>
</dbReference>
<comment type="catalytic activity">
    <reaction evidence="14 15">
        <text>Ca(2+)(in) + ATP + H2O = Ca(2+)(out) + ADP + phosphate + H(+)</text>
        <dbReference type="Rhea" id="RHEA:18105"/>
        <dbReference type="ChEBI" id="CHEBI:15377"/>
        <dbReference type="ChEBI" id="CHEBI:15378"/>
        <dbReference type="ChEBI" id="CHEBI:29108"/>
        <dbReference type="ChEBI" id="CHEBI:30616"/>
        <dbReference type="ChEBI" id="CHEBI:43474"/>
        <dbReference type="ChEBI" id="CHEBI:456216"/>
        <dbReference type="EC" id="7.2.2.10"/>
    </reaction>
</comment>
<dbReference type="Pfam" id="PF00689">
    <property type="entry name" value="Cation_ATPase_C"/>
    <property type="match status" value="1"/>
</dbReference>
<feature type="compositionally biased region" description="Polar residues" evidence="16">
    <location>
        <begin position="1009"/>
        <end position="1018"/>
    </location>
</feature>
<comment type="similarity">
    <text evidence="15">Belongs to the cation transport ATPase (P-type) (TC 3.A.3) family.</text>
</comment>
<dbReference type="InterPro" id="IPR006068">
    <property type="entry name" value="ATPase_P-typ_cation-transptr_C"/>
</dbReference>
<organism evidence="18 19">
    <name type="scientific">Trichomonas vaginalis (strain ATCC PRA-98 / G3)</name>
    <dbReference type="NCBI Taxonomy" id="412133"/>
    <lineage>
        <taxon>Eukaryota</taxon>
        <taxon>Metamonada</taxon>
        <taxon>Parabasalia</taxon>
        <taxon>Trichomonadida</taxon>
        <taxon>Trichomonadidae</taxon>
        <taxon>Trichomonas</taxon>
    </lineage>
</organism>
<dbReference type="SFLD" id="SFLDF00027">
    <property type="entry name" value="p-type_atpase"/>
    <property type="match status" value="1"/>
</dbReference>
<dbReference type="PRINTS" id="PR00119">
    <property type="entry name" value="CATATPASE"/>
</dbReference>
<dbReference type="VEuPathDB" id="TrichDB:TVAGG3_0146770"/>
<dbReference type="PANTHER" id="PTHR24093:SF369">
    <property type="entry name" value="CALCIUM-TRANSPORTING ATPASE"/>
    <property type="match status" value="1"/>
</dbReference>
<dbReference type="FunFam" id="1.20.1110.10:FF:000039">
    <property type="entry name" value="Calcium-transporting ATPase"/>
    <property type="match status" value="1"/>
</dbReference>
<keyword evidence="3 15" id="KW-0109">Calcium transport</keyword>
<dbReference type="Gene3D" id="2.70.150.10">
    <property type="entry name" value="Calcium-transporting ATPase, cytoplasmic transduction domain A"/>
    <property type="match status" value="1"/>
</dbReference>
<dbReference type="GO" id="GO:0016887">
    <property type="term" value="F:ATP hydrolysis activity"/>
    <property type="evidence" value="ECO:0007669"/>
    <property type="project" value="InterPro"/>
</dbReference>
<evidence type="ECO:0000256" key="5">
    <source>
        <dbReference type="ARBA" id="ARBA00022723"/>
    </source>
</evidence>
<evidence type="ECO:0000256" key="15">
    <source>
        <dbReference type="RuleBase" id="RU361146"/>
    </source>
</evidence>
<evidence type="ECO:0000256" key="9">
    <source>
        <dbReference type="ARBA" id="ARBA00022842"/>
    </source>
</evidence>
<evidence type="ECO:0000256" key="7">
    <source>
        <dbReference type="ARBA" id="ARBA00022837"/>
    </source>
</evidence>
<dbReference type="NCBIfam" id="TIGR01494">
    <property type="entry name" value="ATPase_P-type"/>
    <property type="match status" value="2"/>
</dbReference>
<keyword evidence="2 15" id="KW-0813">Transport</keyword>
<keyword evidence="19" id="KW-1185">Reference proteome</keyword>
<feature type="transmembrane region" description="Helical" evidence="15">
    <location>
        <begin position="266"/>
        <end position="289"/>
    </location>
</feature>
<evidence type="ECO:0000256" key="1">
    <source>
        <dbReference type="ARBA" id="ARBA00004127"/>
    </source>
</evidence>
<evidence type="ECO:0000256" key="12">
    <source>
        <dbReference type="ARBA" id="ARBA00023065"/>
    </source>
</evidence>
<feature type="transmembrane region" description="Helical" evidence="15">
    <location>
        <begin position="71"/>
        <end position="94"/>
    </location>
</feature>
<dbReference type="Gene3D" id="3.40.1110.10">
    <property type="entry name" value="Calcium-transporting ATPase, cytoplasmic domain N"/>
    <property type="match status" value="1"/>
</dbReference>
<evidence type="ECO:0000256" key="14">
    <source>
        <dbReference type="ARBA" id="ARBA00048694"/>
    </source>
</evidence>
<feature type="transmembrane region" description="Helical" evidence="15">
    <location>
        <begin position="769"/>
        <end position="787"/>
    </location>
</feature>
<dbReference type="Gene3D" id="3.40.50.1000">
    <property type="entry name" value="HAD superfamily/HAD-like"/>
    <property type="match status" value="1"/>
</dbReference>
<feature type="transmembrane region" description="Helical" evidence="15">
    <location>
        <begin position="923"/>
        <end position="945"/>
    </location>
</feature>
<dbReference type="FunFam" id="3.40.1110.10:FF:000045">
    <property type="entry name" value="Calcium-transporting ATPase"/>
    <property type="match status" value="1"/>
</dbReference>
<reference evidence="18" key="1">
    <citation type="submission" date="2006-10" db="EMBL/GenBank/DDBJ databases">
        <authorList>
            <person name="Amadeo P."/>
            <person name="Zhao Q."/>
            <person name="Wortman J."/>
            <person name="Fraser-Liggett C."/>
            <person name="Carlton J."/>
        </authorList>
    </citation>
    <scope>NUCLEOTIDE SEQUENCE</scope>
    <source>
        <strain evidence="18">G3</strain>
    </source>
</reference>
<dbReference type="SFLD" id="SFLDG00002">
    <property type="entry name" value="C1.7:_P-type_atpase_like"/>
    <property type="match status" value="1"/>
</dbReference>
<evidence type="ECO:0000256" key="16">
    <source>
        <dbReference type="SAM" id="MobiDB-lite"/>
    </source>
</evidence>
<dbReference type="EC" id="7.2.2.10" evidence="15"/>
<keyword evidence="12 15" id="KW-0406">Ion transport</keyword>
<evidence type="ECO:0000256" key="11">
    <source>
        <dbReference type="ARBA" id="ARBA00022989"/>
    </source>
</evidence>
<dbReference type="SUPFAM" id="SSF81653">
    <property type="entry name" value="Calcium ATPase, transduction domain A"/>
    <property type="match status" value="1"/>
</dbReference>
<dbReference type="FunFam" id="3.40.50.1000:FF:000193">
    <property type="entry name" value="Plasma membrane calcium-transporting ATPase 2"/>
    <property type="match status" value="1"/>
</dbReference>
<dbReference type="FunFam" id="3.40.50.1000:FF:000001">
    <property type="entry name" value="Phospholipid-transporting ATPase IC"/>
    <property type="match status" value="1"/>
</dbReference>
<dbReference type="NCBIfam" id="TIGR01517">
    <property type="entry name" value="ATPase-IIB_Ca"/>
    <property type="match status" value="1"/>
</dbReference>
<dbReference type="PROSITE" id="PS00154">
    <property type="entry name" value="ATPASE_E1_E2"/>
    <property type="match status" value="1"/>
</dbReference>
<dbReference type="KEGG" id="tva:4772635"/>
<dbReference type="GO" id="GO:0005524">
    <property type="term" value="F:ATP binding"/>
    <property type="evidence" value="ECO:0007669"/>
    <property type="project" value="UniProtKB-KW"/>
</dbReference>
<keyword evidence="4 15" id="KW-0812">Transmembrane</keyword>
<evidence type="ECO:0000256" key="8">
    <source>
        <dbReference type="ARBA" id="ARBA00022840"/>
    </source>
</evidence>
<dbReference type="GO" id="GO:0046872">
    <property type="term" value="F:metal ion binding"/>
    <property type="evidence" value="ECO:0007669"/>
    <property type="project" value="UniProtKB-KW"/>
</dbReference>
<proteinExistence type="inferred from homology"/>
<feature type="domain" description="Cation-transporting P-type ATPase N-terminal" evidence="17">
    <location>
        <begin position="20"/>
        <end position="96"/>
    </location>
</feature>
<sequence length="1029" mass="113857">MSYEEVLEMFDRRDLDAYNAKGKVQGFADALKVNLEVGLTDEEKATGFSERIAKYGRNVLPDPPTESWCHMFLGCFTDLMLIILLCSAVLSLILEGAITYPKEKDWTVFIEPVSIFIAVLIVATVQTQVDYSQQQSFLEINKLKNNYDVTVIRNGHEEQIQSTEVLMGDILSLKSGNAISADCLYIRGQDLKVNNSAQTGESDAIPVHEEAPFMYGGTAVETGFGHALVVAIGPHTRSGDMMMKIQSLEGEKKDEQSPLEAKLDHVALILTYLGAAGGILTFVVLFIYWCIDMVKADGKEERKALVPELVNHLMVAITIFICAVPEGLPLAVTIALGFSMKRMMNDQNFVRHLSACETMGGATAICSDKTGTLTQNKMTVVRFYQIGSEAQSGTNPTIDNKDILDLFCKAVAINSTAYQTTTTETKKIGKIVETIEKTQFVGSSSECALLQLLEPWGKDYKQIRKDANVQHVHEFSSARKKMTTIVKEGDIIRAYMKGGPDFCLGLCSHYISAPGERLEITQEVKEAILRQVTVFANDSLRTMLIAYRDLGTEFKEEYKDATTVEHDLTVLAIVGIQDPLREEVKDAVAACRTAGVVVRMVTGDFIATAKAIARECGILDESKGETAIEGQEFAKLDKIQMLEKVPSLRVMARSSPMDKLKLVSFLMEAGEVVAVTGDGSNDSPALKQADVGLSMGRCGTELAKMASDIVILDDNFNSIVSALKWGRCVYDNVRGFLQFQLTVNFSAMIVAFIGAVYLKDSPLTTIQLLWVNLIMDSLGALALATRGPSNSLLKRQPYGRSDQLLSPVLIRNIVGQTLYQLIVLLLILFGYNKIFNLGFNKNDKKTFQRDMSGILFNTFVYMQVFNLPNSRIAGQDTPFFEGLFTNIYFVVIFIVIALVQVIIIEWCGSAFYHNWDHKHKEGIRWLISLAFGVGSLVIGVILRLIRLTDHTTDRLNAHRAHRAVQMREIYTTMDKEQQFKCHLSASGKLVREGETEPEDGDGDAKEQSDSGSGVSLSAYNPDDKAEALL</sequence>
<dbReference type="VEuPathDB" id="TrichDB:TVAG_460580"/>
<evidence type="ECO:0000313" key="19">
    <source>
        <dbReference type="Proteomes" id="UP000001542"/>
    </source>
</evidence>
<dbReference type="SUPFAM" id="SSF56784">
    <property type="entry name" value="HAD-like"/>
    <property type="match status" value="1"/>
</dbReference>
<evidence type="ECO:0000256" key="10">
    <source>
        <dbReference type="ARBA" id="ARBA00022967"/>
    </source>
</evidence>
<feature type="transmembrane region" description="Helical" evidence="15">
    <location>
        <begin position="879"/>
        <end position="903"/>
    </location>
</feature>
<dbReference type="Gene3D" id="1.20.1110.10">
    <property type="entry name" value="Calcium-transporting ATPase, transmembrane domain"/>
    <property type="match status" value="1"/>
</dbReference>
<dbReference type="SFLD" id="SFLDS00003">
    <property type="entry name" value="Haloacid_Dehalogenase"/>
    <property type="match status" value="1"/>
</dbReference>
<keyword evidence="8 15" id="KW-0067">ATP-binding</keyword>
<evidence type="ECO:0000313" key="18">
    <source>
        <dbReference type="EMBL" id="EAY14641.1"/>
    </source>
</evidence>
<dbReference type="FunCoup" id="A2DY32">
    <property type="interactions" value="425"/>
</dbReference>
<dbReference type="SMR" id="A2DY32"/>
<dbReference type="OrthoDB" id="116380at2759"/>
<dbReference type="FunFam" id="2.70.150.10:FF:000029">
    <property type="entry name" value="Calcium-transporting ATPase"/>
    <property type="match status" value="1"/>
</dbReference>
<keyword evidence="9" id="KW-0460">Magnesium</keyword>
<dbReference type="SUPFAM" id="SSF81660">
    <property type="entry name" value="Metal cation-transporting ATPase, ATP-binding domain N"/>
    <property type="match status" value="1"/>
</dbReference>
<dbReference type="Pfam" id="PF00122">
    <property type="entry name" value="E1-E2_ATPase"/>
    <property type="match status" value="1"/>
</dbReference>